<keyword evidence="3 7" id="KW-0378">Hydrolase</keyword>
<protein>
    <submittedName>
        <fullName evidence="7">Arylsulfatase</fullName>
        <ecNumber evidence="7">3.1.6.1</ecNumber>
    </submittedName>
</protein>
<dbReference type="PANTHER" id="PTHR43108:SF8">
    <property type="entry name" value="SD21168P"/>
    <property type="match status" value="1"/>
</dbReference>
<organism evidence="7 8">
    <name type="scientific">Kolteria novifilia</name>
    <dbReference type="NCBI Taxonomy" id="2527975"/>
    <lineage>
        <taxon>Bacteria</taxon>
        <taxon>Pseudomonadati</taxon>
        <taxon>Planctomycetota</taxon>
        <taxon>Planctomycetia</taxon>
        <taxon>Kolteriales</taxon>
        <taxon>Kolteriaceae</taxon>
        <taxon>Kolteria</taxon>
    </lineage>
</organism>
<evidence type="ECO:0000256" key="3">
    <source>
        <dbReference type="ARBA" id="ARBA00022801"/>
    </source>
</evidence>
<dbReference type="Proteomes" id="UP000317093">
    <property type="component" value="Chromosome"/>
</dbReference>
<dbReference type="SUPFAM" id="SSF53649">
    <property type="entry name" value="Alkaline phosphatase-like"/>
    <property type="match status" value="1"/>
</dbReference>
<evidence type="ECO:0000259" key="6">
    <source>
        <dbReference type="Pfam" id="PF00884"/>
    </source>
</evidence>
<feature type="domain" description="Sulfatase N-terminal" evidence="6">
    <location>
        <begin position="39"/>
        <end position="381"/>
    </location>
</feature>
<dbReference type="AlphaFoldDB" id="A0A518B7M5"/>
<sequence length="523" mass="60419" precursor="true">MDRQVRTFTGNSKWLASVIVALTAGVALAEDPSKPAELPNIIFILTDDQRWDAVGFMDHPFLETPNMDRLHDEGVTFANAFVTTSLCSPSRASILTGQYAHNHRVVDNYNPVDPSLRFFPEYLQEVGYETACIGKWHMGDVDDPQRGFDHWVSFRGQGTYWPDGHGTTRVVPQTHYGGYNINGKRVPQKGYITDELTDYTIDWIKGRKSDKPYFVYLSHKAVHSDFVAADRHKGRYAKTKMKLPVTYANTPENYDDKPMWLKNQRNSRHGVDYAYNLKDFDLNAYYQRYCETLLAVDDSLGRILDFLEKRGELDSTLVVYMGDNGFQFGEHGLIDKRAAYEASMRVPLLARWPKGLPKGTEVDEIVANIDIGPTLLAVAGVETPKQMDGTSFLPLAQSKEIPWRDALLYEYFWEWNYPHTPTLHALRTDRYKYIRYHGLWDTNELYDLKADPHETTNLINDPKHRKLAEQFNDQLFAMLRETSGDQLPLLRDRGKWYPWRLRDRAKQGLFPNEFFNPPPDLNK</sequence>
<gene>
    <name evidence="7" type="ORF">Pan216_38510</name>
</gene>
<dbReference type="EC" id="3.1.6.1" evidence="7"/>
<comment type="similarity">
    <text evidence="1">Belongs to the sulfatase family.</text>
</comment>
<feature type="chain" id="PRO_5022214115" evidence="5">
    <location>
        <begin position="30"/>
        <end position="523"/>
    </location>
</feature>
<dbReference type="InterPro" id="IPR017850">
    <property type="entry name" value="Alkaline_phosphatase_core_sf"/>
</dbReference>
<evidence type="ECO:0000256" key="5">
    <source>
        <dbReference type="SAM" id="SignalP"/>
    </source>
</evidence>
<keyword evidence="2 5" id="KW-0732">Signal</keyword>
<proteinExistence type="inferred from homology"/>
<evidence type="ECO:0000256" key="1">
    <source>
        <dbReference type="ARBA" id="ARBA00008779"/>
    </source>
</evidence>
<accession>A0A518B7M5</accession>
<dbReference type="PROSITE" id="PS00149">
    <property type="entry name" value="SULFATASE_2"/>
    <property type="match status" value="1"/>
</dbReference>
<evidence type="ECO:0000313" key="7">
    <source>
        <dbReference type="EMBL" id="QDU62977.1"/>
    </source>
</evidence>
<dbReference type="Gene3D" id="3.40.720.10">
    <property type="entry name" value="Alkaline Phosphatase, subunit A"/>
    <property type="match status" value="1"/>
</dbReference>
<keyword evidence="4" id="KW-0325">Glycoprotein</keyword>
<dbReference type="OrthoDB" id="237120at2"/>
<dbReference type="InterPro" id="IPR024607">
    <property type="entry name" value="Sulfatase_CS"/>
</dbReference>
<dbReference type="Pfam" id="PF00884">
    <property type="entry name" value="Sulfatase"/>
    <property type="match status" value="1"/>
</dbReference>
<keyword evidence="8" id="KW-1185">Reference proteome</keyword>
<dbReference type="EMBL" id="CP036279">
    <property type="protein sequence ID" value="QDU62977.1"/>
    <property type="molecule type" value="Genomic_DNA"/>
</dbReference>
<dbReference type="GO" id="GO:0004065">
    <property type="term" value="F:arylsulfatase activity"/>
    <property type="evidence" value="ECO:0007669"/>
    <property type="project" value="UniProtKB-EC"/>
</dbReference>
<evidence type="ECO:0000256" key="4">
    <source>
        <dbReference type="ARBA" id="ARBA00023180"/>
    </source>
</evidence>
<reference evidence="7 8" key="1">
    <citation type="submission" date="2019-02" db="EMBL/GenBank/DDBJ databases">
        <title>Deep-cultivation of Planctomycetes and their phenomic and genomic characterization uncovers novel biology.</title>
        <authorList>
            <person name="Wiegand S."/>
            <person name="Jogler M."/>
            <person name="Boedeker C."/>
            <person name="Pinto D."/>
            <person name="Vollmers J."/>
            <person name="Rivas-Marin E."/>
            <person name="Kohn T."/>
            <person name="Peeters S.H."/>
            <person name="Heuer A."/>
            <person name="Rast P."/>
            <person name="Oberbeckmann S."/>
            <person name="Bunk B."/>
            <person name="Jeske O."/>
            <person name="Meyerdierks A."/>
            <person name="Storesund J.E."/>
            <person name="Kallscheuer N."/>
            <person name="Luecker S."/>
            <person name="Lage O.M."/>
            <person name="Pohl T."/>
            <person name="Merkel B.J."/>
            <person name="Hornburger P."/>
            <person name="Mueller R.-W."/>
            <person name="Bruemmer F."/>
            <person name="Labrenz M."/>
            <person name="Spormann A.M."/>
            <person name="Op den Camp H."/>
            <person name="Overmann J."/>
            <person name="Amann R."/>
            <person name="Jetten M.S.M."/>
            <person name="Mascher T."/>
            <person name="Medema M.H."/>
            <person name="Devos D.P."/>
            <person name="Kaster A.-K."/>
            <person name="Ovreas L."/>
            <person name="Rohde M."/>
            <person name="Galperin M.Y."/>
            <person name="Jogler C."/>
        </authorList>
    </citation>
    <scope>NUCLEOTIDE SEQUENCE [LARGE SCALE GENOMIC DNA]</scope>
    <source>
        <strain evidence="7 8">Pan216</strain>
    </source>
</reference>
<dbReference type="RefSeq" id="WP_145260089.1">
    <property type="nucleotide sequence ID" value="NZ_CP036279.1"/>
</dbReference>
<dbReference type="KEGG" id="knv:Pan216_38510"/>
<dbReference type="PROSITE" id="PS00523">
    <property type="entry name" value="SULFATASE_1"/>
    <property type="match status" value="1"/>
</dbReference>
<dbReference type="InterPro" id="IPR000917">
    <property type="entry name" value="Sulfatase_N"/>
</dbReference>
<evidence type="ECO:0000256" key="2">
    <source>
        <dbReference type="ARBA" id="ARBA00022729"/>
    </source>
</evidence>
<name>A0A518B7M5_9BACT</name>
<evidence type="ECO:0000313" key="8">
    <source>
        <dbReference type="Proteomes" id="UP000317093"/>
    </source>
</evidence>
<feature type="signal peptide" evidence="5">
    <location>
        <begin position="1"/>
        <end position="29"/>
    </location>
</feature>
<dbReference type="CDD" id="cd16031">
    <property type="entry name" value="G6S_like"/>
    <property type="match status" value="1"/>
</dbReference>
<dbReference type="PANTHER" id="PTHR43108">
    <property type="entry name" value="N-ACETYLGLUCOSAMINE-6-SULFATASE FAMILY MEMBER"/>
    <property type="match status" value="1"/>
</dbReference>